<evidence type="ECO:0000313" key="2">
    <source>
        <dbReference type="EMBL" id="KPI93058.1"/>
    </source>
</evidence>
<protein>
    <submittedName>
        <fullName evidence="2">Uncharacterized protein</fullName>
    </submittedName>
</protein>
<sequence>MSFRHQLLGLVSCVKYRRATGVNPGNGNPWPDELSVLNPPSESKFPPSESDQPPLDSEPGPSSLYP</sequence>
<evidence type="ECO:0000313" key="3">
    <source>
        <dbReference type="Proteomes" id="UP000053268"/>
    </source>
</evidence>
<accession>A0A194PJ42</accession>
<organism evidence="2 3">
    <name type="scientific">Papilio xuthus</name>
    <name type="common">Asian swallowtail butterfly</name>
    <dbReference type="NCBI Taxonomy" id="66420"/>
    <lineage>
        <taxon>Eukaryota</taxon>
        <taxon>Metazoa</taxon>
        <taxon>Ecdysozoa</taxon>
        <taxon>Arthropoda</taxon>
        <taxon>Hexapoda</taxon>
        <taxon>Insecta</taxon>
        <taxon>Pterygota</taxon>
        <taxon>Neoptera</taxon>
        <taxon>Endopterygota</taxon>
        <taxon>Lepidoptera</taxon>
        <taxon>Glossata</taxon>
        <taxon>Ditrysia</taxon>
        <taxon>Papilionoidea</taxon>
        <taxon>Papilionidae</taxon>
        <taxon>Papilioninae</taxon>
        <taxon>Papilio</taxon>
    </lineage>
</organism>
<gene>
    <name evidence="2" type="ORF">RR46_14279</name>
</gene>
<name>A0A194PJ42_PAPXU</name>
<feature type="compositionally biased region" description="Low complexity" evidence="1">
    <location>
        <begin position="39"/>
        <end position="50"/>
    </location>
</feature>
<dbReference type="Proteomes" id="UP000053268">
    <property type="component" value="Unassembled WGS sequence"/>
</dbReference>
<proteinExistence type="predicted"/>
<reference evidence="2 3" key="1">
    <citation type="journal article" date="2015" name="Nat. Commun.">
        <title>Outbred genome sequencing and CRISPR/Cas9 gene editing in butterflies.</title>
        <authorList>
            <person name="Li X."/>
            <person name="Fan D."/>
            <person name="Zhang W."/>
            <person name="Liu G."/>
            <person name="Zhang L."/>
            <person name="Zhao L."/>
            <person name="Fang X."/>
            <person name="Chen L."/>
            <person name="Dong Y."/>
            <person name="Chen Y."/>
            <person name="Ding Y."/>
            <person name="Zhao R."/>
            <person name="Feng M."/>
            <person name="Zhu Y."/>
            <person name="Feng Y."/>
            <person name="Jiang X."/>
            <person name="Zhu D."/>
            <person name="Xiang H."/>
            <person name="Feng X."/>
            <person name="Li S."/>
            <person name="Wang J."/>
            <person name="Zhang G."/>
            <person name="Kronforst M.R."/>
            <person name="Wang W."/>
        </authorList>
    </citation>
    <scope>NUCLEOTIDE SEQUENCE [LARGE SCALE GENOMIC DNA]</scope>
    <source>
        <strain evidence="2">Ya'a_city_454_Px</strain>
        <tissue evidence="2">Whole body</tissue>
    </source>
</reference>
<dbReference type="EMBL" id="KQ459603">
    <property type="protein sequence ID" value="KPI93058.1"/>
    <property type="molecule type" value="Genomic_DNA"/>
</dbReference>
<evidence type="ECO:0000256" key="1">
    <source>
        <dbReference type="SAM" id="MobiDB-lite"/>
    </source>
</evidence>
<dbReference type="AlphaFoldDB" id="A0A194PJ42"/>
<feature type="region of interest" description="Disordered" evidence="1">
    <location>
        <begin position="20"/>
        <end position="66"/>
    </location>
</feature>
<keyword evidence="3" id="KW-1185">Reference proteome</keyword>